<dbReference type="PANTHER" id="PTHR43531">
    <property type="entry name" value="PROTEIN ICFG"/>
    <property type="match status" value="1"/>
</dbReference>
<dbReference type="PROSITE" id="PS50111">
    <property type="entry name" value="CHEMOTAXIS_TRANSDUC_2"/>
    <property type="match status" value="1"/>
</dbReference>
<comment type="similarity">
    <text evidence="2">Belongs to the methyl-accepting chemotaxis (MCP) protein family.</text>
</comment>
<evidence type="ECO:0000313" key="7">
    <source>
        <dbReference type="Proteomes" id="UP000613113"/>
    </source>
</evidence>
<dbReference type="InterPro" id="IPR004089">
    <property type="entry name" value="MCPsignal_dom"/>
</dbReference>
<dbReference type="Proteomes" id="UP000613113">
    <property type="component" value="Unassembled WGS sequence"/>
</dbReference>
<keyword evidence="4" id="KW-0472">Membrane</keyword>
<dbReference type="InterPro" id="IPR051310">
    <property type="entry name" value="MCP_chemotaxis"/>
</dbReference>
<keyword evidence="4" id="KW-1133">Transmembrane helix</keyword>
<dbReference type="SMART" id="SM00283">
    <property type="entry name" value="MA"/>
    <property type="match status" value="1"/>
</dbReference>
<protein>
    <submittedName>
        <fullName evidence="6">Methyl-accepting chemotaxis protein</fullName>
    </submittedName>
</protein>
<sequence length="452" mass="48634">MPLDAAGQQFIKNLQEAMQSARGLNNQFLDMVRAGQKGAAIELLMQKANPENEKWHGLVQDFMNLQESKDKQDEVTANQTYEFSRNLIIGFTVGAIFLSIFIAYYISSTIIQQLGCEPQYAAEVANRIATGDLTGEIRVRENDQRSLIYAIQVMQQNLSQIVQQVNKGTISIASASQQIAVGNMDLSSRTERQASSLEETAASLEELTSTVRHNAENAGMANKLAASASAVAAKGGDMVQQVVQNMEAINESSRKIEDIISVIDDIAFQTNILALNAAVEAARAGEQGRGFAVVASEVRNLAQRSATAAKEIKELISDSTEKVSGGSKLVDLAGNAILDVVASVNRVSEVINEITSASQEQSSGIEQINLAIIHMDDVTQQNAAMVEEAAAAASAMDEQAKALANLIAVFKINTSFALEDSGNISQGSRSKIHPYQTKADVAEKSRVRLIPN</sequence>
<evidence type="ECO:0000256" key="2">
    <source>
        <dbReference type="ARBA" id="ARBA00029447"/>
    </source>
</evidence>
<name>A0ABR6YLI6_9BURK</name>
<dbReference type="SUPFAM" id="SSF58104">
    <property type="entry name" value="Methyl-accepting chemotaxis protein (MCP) signaling domain"/>
    <property type="match status" value="1"/>
</dbReference>
<organism evidence="6 7">
    <name type="scientific">Undibacterium griseum</name>
    <dbReference type="NCBI Taxonomy" id="2762295"/>
    <lineage>
        <taxon>Bacteria</taxon>
        <taxon>Pseudomonadati</taxon>
        <taxon>Pseudomonadota</taxon>
        <taxon>Betaproteobacteria</taxon>
        <taxon>Burkholderiales</taxon>
        <taxon>Oxalobacteraceae</taxon>
        <taxon>Undibacterium</taxon>
    </lineage>
</organism>
<dbReference type="PRINTS" id="PR00260">
    <property type="entry name" value="CHEMTRNSDUCR"/>
</dbReference>
<proteinExistence type="inferred from homology"/>
<keyword evidence="1" id="KW-0488">Methylation</keyword>
<gene>
    <name evidence="6" type="ORF">H8K27_06505</name>
</gene>
<dbReference type="InterPro" id="IPR004090">
    <property type="entry name" value="Chemotax_Me-accpt_rcpt"/>
</dbReference>
<feature type="domain" description="Methyl-accepting transducer" evidence="5">
    <location>
        <begin position="168"/>
        <end position="397"/>
    </location>
</feature>
<evidence type="ECO:0000256" key="4">
    <source>
        <dbReference type="SAM" id="Phobius"/>
    </source>
</evidence>
<dbReference type="PANTHER" id="PTHR43531:SF14">
    <property type="entry name" value="METHYL-ACCEPTING CHEMOTAXIS PROTEIN I-RELATED"/>
    <property type="match status" value="1"/>
</dbReference>
<dbReference type="CDD" id="cd11386">
    <property type="entry name" value="MCP_signal"/>
    <property type="match status" value="1"/>
</dbReference>
<dbReference type="Pfam" id="PF00015">
    <property type="entry name" value="MCPsignal"/>
    <property type="match status" value="1"/>
</dbReference>
<reference evidence="6 7" key="1">
    <citation type="submission" date="2020-08" db="EMBL/GenBank/DDBJ databases">
        <title>Novel species isolated from subtropical streams in China.</title>
        <authorList>
            <person name="Lu H."/>
        </authorList>
    </citation>
    <scope>NUCLEOTIDE SEQUENCE [LARGE SCALE GENOMIC DNA]</scope>
    <source>
        <strain evidence="6 7">FT31W</strain>
    </source>
</reference>
<comment type="caution">
    <text evidence="6">The sequence shown here is derived from an EMBL/GenBank/DDBJ whole genome shotgun (WGS) entry which is preliminary data.</text>
</comment>
<dbReference type="Gene3D" id="1.10.287.950">
    <property type="entry name" value="Methyl-accepting chemotaxis protein"/>
    <property type="match status" value="1"/>
</dbReference>
<keyword evidence="7" id="KW-1185">Reference proteome</keyword>
<keyword evidence="3" id="KW-0807">Transducer</keyword>
<evidence type="ECO:0000256" key="3">
    <source>
        <dbReference type="PROSITE-ProRule" id="PRU00284"/>
    </source>
</evidence>
<evidence type="ECO:0000256" key="1">
    <source>
        <dbReference type="ARBA" id="ARBA00022481"/>
    </source>
</evidence>
<evidence type="ECO:0000313" key="6">
    <source>
        <dbReference type="EMBL" id="MBC3884772.1"/>
    </source>
</evidence>
<evidence type="ECO:0000259" key="5">
    <source>
        <dbReference type="PROSITE" id="PS50111"/>
    </source>
</evidence>
<accession>A0ABR6YLI6</accession>
<feature type="transmembrane region" description="Helical" evidence="4">
    <location>
        <begin position="87"/>
        <end position="106"/>
    </location>
</feature>
<dbReference type="EMBL" id="JACOGC010000002">
    <property type="protein sequence ID" value="MBC3884772.1"/>
    <property type="molecule type" value="Genomic_DNA"/>
</dbReference>
<keyword evidence="4" id="KW-0812">Transmembrane</keyword>